<feature type="chain" id="PRO_5011817635" description="Metalloendopeptidase" evidence="7">
    <location>
        <begin position="20"/>
        <end position="237"/>
    </location>
</feature>
<comment type="caution">
    <text evidence="6">Lacks conserved residue(s) required for the propagation of feature annotation.</text>
</comment>
<evidence type="ECO:0000313" key="9">
    <source>
        <dbReference type="EMBL" id="OQV13388.1"/>
    </source>
</evidence>
<dbReference type="AlphaFoldDB" id="A0A1W0WDW9"/>
<dbReference type="SUPFAM" id="SSF55486">
    <property type="entry name" value="Metalloproteases ('zincins'), catalytic domain"/>
    <property type="match status" value="1"/>
</dbReference>
<dbReference type="GO" id="GO:0006508">
    <property type="term" value="P:proteolysis"/>
    <property type="evidence" value="ECO:0007669"/>
    <property type="project" value="UniProtKB-KW"/>
</dbReference>
<dbReference type="Gene3D" id="3.40.390.10">
    <property type="entry name" value="Collagenase (Catalytic Domain)"/>
    <property type="match status" value="1"/>
</dbReference>
<dbReference type="OrthoDB" id="291007at2759"/>
<evidence type="ECO:0000256" key="7">
    <source>
        <dbReference type="RuleBase" id="RU361183"/>
    </source>
</evidence>
<dbReference type="SMART" id="SM00235">
    <property type="entry name" value="ZnMc"/>
    <property type="match status" value="1"/>
</dbReference>
<dbReference type="PROSITE" id="PS51864">
    <property type="entry name" value="ASTACIN"/>
    <property type="match status" value="1"/>
</dbReference>
<reference evidence="10" key="1">
    <citation type="submission" date="2017-01" db="EMBL/GenBank/DDBJ databases">
        <title>Comparative genomics of anhydrobiosis in the tardigrade Hypsibius dujardini.</title>
        <authorList>
            <person name="Yoshida Y."/>
            <person name="Koutsovoulos G."/>
            <person name="Laetsch D."/>
            <person name="Stevens L."/>
            <person name="Kumar S."/>
            <person name="Horikawa D."/>
            <person name="Ishino K."/>
            <person name="Komine S."/>
            <person name="Tomita M."/>
            <person name="Blaxter M."/>
            <person name="Arakawa K."/>
        </authorList>
    </citation>
    <scope>NUCLEOTIDE SEQUENCE [LARGE SCALE GENOMIC DNA]</scope>
    <source>
        <strain evidence="10">Z151</strain>
    </source>
</reference>
<keyword evidence="7" id="KW-0732">Signal</keyword>
<dbReference type="EMBL" id="MTYJ01000124">
    <property type="protein sequence ID" value="OQV13388.1"/>
    <property type="molecule type" value="Genomic_DNA"/>
</dbReference>
<dbReference type="Pfam" id="PF01400">
    <property type="entry name" value="Astacin"/>
    <property type="match status" value="1"/>
</dbReference>
<proteinExistence type="predicted"/>
<evidence type="ECO:0000259" key="8">
    <source>
        <dbReference type="PROSITE" id="PS51864"/>
    </source>
</evidence>
<keyword evidence="5 7" id="KW-0482">Metalloprotease</keyword>
<dbReference type="PANTHER" id="PTHR10127:SF780">
    <property type="entry name" value="METALLOENDOPEPTIDASE"/>
    <property type="match status" value="1"/>
</dbReference>
<keyword evidence="2 6" id="KW-0479">Metal-binding</keyword>
<evidence type="ECO:0000256" key="2">
    <source>
        <dbReference type="ARBA" id="ARBA00022723"/>
    </source>
</evidence>
<dbReference type="GO" id="GO:0008270">
    <property type="term" value="F:zinc ion binding"/>
    <property type="evidence" value="ECO:0007669"/>
    <property type="project" value="UniProtKB-UniRule"/>
</dbReference>
<feature type="binding site" evidence="6">
    <location>
        <position position="131"/>
    </location>
    <ligand>
        <name>Zn(2+)</name>
        <dbReference type="ChEBI" id="CHEBI:29105"/>
        <note>catalytic</note>
    </ligand>
</feature>
<organism evidence="9 10">
    <name type="scientific">Hypsibius exemplaris</name>
    <name type="common">Freshwater tardigrade</name>
    <dbReference type="NCBI Taxonomy" id="2072580"/>
    <lineage>
        <taxon>Eukaryota</taxon>
        <taxon>Metazoa</taxon>
        <taxon>Ecdysozoa</taxon>
        <taxon>Tardigrada</taxon>
        <taxon>Eutardigrada</taxon>
        <taxon>Parachela</taxon>
        <taxon>Hypsibioidea</taxon>
        <taxon>Hypsibiidae</taxon>
        <taxon>Hypsibius</taxon>
    </lineage>
</organism>
<keyword evidence="1 7" id="KW-0645">Protease</keyword>
<sequence>MANLCVLILCGLAFQVVHTTGQRQAELPTIDAELPLRLGDEKKAPRTWPNAKVPYKISSAVVDTDKIRLIDRVIRDIEDNTCIRFTNRRFEDEYMNIQTDRMACSAQVGVQTGINQLNLADSCWNYPTIAHMVLHVLGLYHENNRADRDDYVEINAENLRGLNARKFEKIPANQFPVLDTPYDLNSITHFPNKIYGIKQSGSRDWTIQAKRNPSQQLGGNRITANDYRKLKKLYRCQ</sequence>
<keyword evidence="4 6" id="KW-0862">Zinc</keyword>
<comment type="caution">
    <text evidence="9">The sequence shown here is derived from an EMBL/GenBank/DDBJ whole genome shotgun (WGS) entry which is preliminary data.</text>
</comment>
<evidence type="ECO:0000313" key="10">
    <source>
        <dbReference type="Proteomes" id="UP000192578"/>
    </source>
</evidence>
<evidence type="ECO:0000256" key="1">
    <source>
        <dbReference type="ARBA" id="ARBA00022670"/>
    </source>
</evidence>
<name>A0A1W0WDW9_HYPEX</name>
<dbReference type="InterPro" id="IPR001506">
    <property type="entry name" value="Peptidase_M12A"/>
</dbReference>
<feature type="binding site" evidence="6">
    <location>
        <position position="141"/>
    </location>
    <ligand>
        <name>Zn(2+)</name>
        <dbReference type="ChEBI" id="CHEBI:29105"/>
        <note>catalytic</note>
    </ligand>
</feature>
<evidence type="ECO:0000256" key="3">
    <source>
        <dbReference type="ARBA" id="ARBA00022801"/>
    </source>
</evidence>
<protein>
    <recommendedName>
        <fullName evidence="7">Metalloendopeptidase</fullName>
        <ecNumber evidence="7">3.4.24.-</ecNumber>
    </recommendedName>
</protein>
<accession>A0A1W0WDW9</accession>
<dbReference type="PANTHER" id="PTHR10127">
    <property type="entry name" value="DISCOIDIN, CUB, EGF, LAMININ , AND ZINC METALLOPROTEASE DOMAIN CONTAINING"/>
    <property type="match status" value="1"/>
</dbReference>
<feature type="binding site" evidence="6">
    <location>
        <position position="135"/>
    </location>
    <ligand>
        <name>Zn(2+)</name>
        <dbReference type="ChEBI" id="CHEBI:29105"/>
        <note>catalytic</note>
    </ligand>
</feature>
<feature type="domain" description="Peptidase M12A" evidence="8">
    <location>
        <begin position="36"/>
        <end position="237"/>
    </location>
</feature>
<gene>
    <name evidence="9" type="ORF">BV898_12338</name>
</gene>
<evidence type="ECO:0000256" key="4">
    <source>
        <dbReference type="ARBA" id="ARBA00022833"/>
    </source>
</evidence>
<evidence type="ECO:0000256" key="6">
    <source>
        <dbReference type="PROSITE-ProRule" id="PRU01211"/>
    </source>
</evidence>
<evidence type="ECO:0000256" key="5">
    <source>
        <dbReference type="ARBA" id="ARBA00023049"/>
    </source>
</evidence>
<dbReference type="PRINTS" id="PR00480">
    <property type="entry name" value="ASTACIN"/>
</dbReference>
<dbReference type="InterPro" id="IPR024079">
    <property type="entry name" value="MetalloPept_cat_dom_sf"/>
</dbReference>
<dbReference type="InterPro" id="IPR006026">
    <property type="entry name" value="Peptidase_Metallo"/>
</dbReference>
<keyword evidence="3 7" id="KW-0378">Hydrolase</keyword>
<dbReference type="Proteomes" id="UP000192578">
    <property type="component" value="Unassembled WGS sequence"/>
</dbReference>
<keyword evidence="10" id="KW-1185">Reference proteome</keyword>
<feature type="signal peptide" evidence="7">
    <location>
        <begin position="1"/>
        <end position="19"/>
    </location>
</feature>
<dbReference type="EC" id="3.4.24.-" evidence="7"/>
<dbReference type="GO" id="GO:0004222">
    <property type="term" value="F:metalloendopeptidase activity"/>
    <property type="evidence" value="ECO:0007669"/>
    <property type="project" value="UniProtKB-UniRule"/>
</dbReference>
<comment type="cofactor">
    <cofactor evidence="6 7">
        <name>Zn(2+)</name>
        <dbReference type="ChEBI" id="CHEBI:29105"/>
    </cofactor>
    <text evidence="6 7">Binds 1 zinc ion per subunit.</text>
</comment>